<dbReference type="PROSITE" id="PS51105">
    <property type="entry name" value="PTS_EIIC_TYPE_3"/>
    <property type="match status" value="1"/>
</dbReference>
<dbReference type="EMBL" id="FQUF01000030">
    <property type="protein sequence ID" value="SHF07767.1"/>
    <property type="molecule type" value="Genomic_DNA"/>
</dbReference>
<dbReference type="InterPro" id="IPR003352">
    <property type="entry name" value="PTS_EIIC"/>
</dbReference>
<keyword evidence="3 8" id="KW-1003">Cell membrane</keyword>
<dbReference type="PANTHER" id="PTHR33989">
    <property type="match status" value="1"/>
</dbReference>
<feature type="transmembrane region" description="Helical" evidence="9">
    <location>
        <begin position="288"/>
        <end position="307"/>
    </location>
</feature>
<dbReference type="PIRSF" id="PIRSF006351">
    <property type="entry name" value="PTS_EIIC-Cellobiose"/>
    <property type="match status" value="1"/>
</dbReference>
<keyword evidence="6 9" id="KW-1133">Transmembrane helix</keyword>
<feature type="transmembrane region" description="Helical" evidence="9">
    <location>
        <begin position="100"/>
        <end position="119"/>
    </location>
</feature>
<feature type="domain" description="PTS EIIC type-3" evidence="10">
    <location>
        <begin position="7"/>
        <end position="413"/>
    </location>
</feature>
<dbReference type="Proteomes" id="UP000184128">
    <property type="component" value="Unassembled WGS sequence"/>
</dbReference>
<dbReference type="InterPro" id="IPR004501">
    <property type="entry name" value="PTS_EIIC_3"/>
</dbReference>
<organism evidence="11 12">
    <name type="scientific">Atopostipes suicloacalis DSM 15692</name>
    <dbReference type="NCBI Taxonomy" id="1121025"/>
    <lineage>
        <taxon>Bacteria</taxon>
        <taxon>Bacillati</taxon>
        <taxon>Bacillota</taxon>
        <taxon>Bacilli</taxon>
        <taxon>Lactobacillales</taxon>
        <taxon>Carnobacteriaceae</taxon>
        <taxon>Atopostipes</taxon>
    </lineage>
</organism>
<keyword evidence="5 9" id="KW-0812">Transmembrane</keyword>
<evidence type="ECO:0000259" key="10">
    <source>
        <dbReference type="PROSITE" id="PS51105"/>
    </source>
</evidence>
<evidence type="ECO:0000256" key="8">
    <source>
        <dbReference type="PIRNR" id="PIRNR006351"/>
    </source>
</evidence>
<dbReference type="InterPro" id="IPR051088">
    <property type="entry name" value="PTS_Sugar-EIIC/EIIB"/>
</dbReference>
<keyword evidence="4 8" id="KW-0762">Sugar transport</keyword>
<evidence type="ECO:0000256" key="2">
    <source>
        <dbReference type="ARBA" id="ARBA00022448"/>
    </source>
</evidence>
<feature type="transmembrane region" description="Helical" evidence="9">
    <location>
        <begin position="139"/>
        <end position="157"/>
    </location>
</feature>
<evidence type="ECO:0000256" key="4">
    <source>
        <dbReference type="ARBA" id="ARBA00022597"/>
    </source>
</evidence>
<dbReference type="AlphaFoldDB" id="A0A1M4YQ52"/>
<dbReference type="RefSeq" id="WP_073298470.1">
    <property type="nucleotide sequence ID" value="NZ_FQUF01000030.1"/>
</dbReference>
<dbReference type="InterPro" id="IPR004796">
    <property type="entry name" value="PTS_IIC_cello"/>
</dbReference>
<reference evidence="12" key="1">
    <citation type="submission" date="2016-11" db="EMBL/GenBank/DDBJ databases">
        <authorList>
            <person name="Varghese N."/>
            <person name="Submissions S."/>
        </authorList>
    </citation>
    <scope>NUCLEOTIDE SEQUENCE [LARGE SCALE GENOMIC DNA]</scope>
    <source>
        <strain evidence="12">DSM 15692</strain>
    </source>
</reference>
<evidence type="ECO:0000256" key="9">
    <source>
        <dbReference type="SAM" id="Phobius"/>
    </source>
</evidence>
<comment type="subcellular location">
    <subcellularLocation>
        <location evidence="1">Cell membrane</location>
        <topology evidence="1">Multi-pass membrane protein</topology>
    </subcellularLocation>
</comment>
<name>A0A1M4YQ52_9LACT</name>
<dbReference type="PANTHER" id="PTHR33989:SF4">
    <property type="entry name" value="PTS SYSTEM N,N'-DIACETYLCHITOBIOSE-SPECIFIC EIIC COMPONENT"/>
    <property type="match status" value="1"/>
</dbReference>
<dbReference type="OrthoDB" id="1550290at2"/>
<gene>
    <name evidence="11" type="ORF">SAMN02745249_01755</name>
</gene>
<keyword evidence="12" id="KW-1185">Reference proteome</keyword>
<evidence type="ECO:0000256" key="1">
    <source>
        <dbReference type="ARBA" id="ARBA00004651"/>
    </source>
</evidence>
<sequence>MNFTDTTQEKILPIVMKFVNLKPVQAIKDGMLFIMPLSIVGSLFLLFAEFPYAPVKDFFANIGWAPAMYQANNATMGIMALVAVIAIAHSFAKNEGVEPLGAGFTGLSAFLLLLNWNIPVEEVEGGVAGIATNWVGSEGVVAAIIIGVFVGYIYTWLLKKGVRIKLPETVPSGVANSFNALIPLFIVVLLSAIIYGILGSMNTSFLDLIYTTLQIPLQGLSDSVAMAVIHPLTVHFLWWFGIHGAVTVGGIVEPILRTNLAGNAALYRAGELSLEKGGHILTVANTNVFMTPTGSGMTFGIVFYMLFSAKSEQYKALGKLAIGSSLFNINEPIIFGTPIVMNPLLFLPFILVPMIGHLSGYFLIRVGILPMAHGIEVPWTTPPIIQGLLAGGWKWALFQVVLLAMSVVVYFPFIRAADQQAYAQEQADGELTPDQLAKEIAE</sequence>
<dbReference type="GO" id="GO:0008982">
    <property type="term" value="F:protein-N(PI)-phosphohistidine-sugar phosphotransferase activity"/>
    <property type="evidence" value="ECO:0007669"/>
    <property type="project" value="UniProtKB-UniRule"/>
</dbReference>
<keyword evidence="2 8" id="KW-0813">Transport</keyword>
<evidence type="ECO:0000256" key="3">
    <source>
        <dbReference type="ARBA" id="ARBA00022475"/>
    </source>
</evidence>
<evidence type="ECO:0000256" key="6">
    <source>
        <dbReference type="ARBA" id="ARBA00022989"/>
    </source>
</evidence>
<dbReference type="GO" id="GO:0009401">
    <property type="term" value="P:phosphoenolpyruvate-dependent sugar phosphotransferase system"/>
    <property type="evidence" value="ECO:0007669"/>
    <property type="project" value="InterPro"/>
</dbReference>
<evidence type="ECO:0000313" key="12">
    <source>
        <dbReference type="Proteomes" id="UP000184128"/>
    </source>
</evidence>
<dbReference type="GO" id="GO:1901264">
    <property type="term" value="P:carbohydrate derivative transport"/>
    <property type="evidence" value="ECO:0007669"/>
    <property type="project" value="TreeGrafter"/>
</dbReference>
<feature type="transmembrane region" description="Helical" evidence="9">
    <location>
        <begin position="30"/>
        <end position="48"/>
    </location>
</feature>
<feature type="transmembrane region" description="Helical" evidence="9">
    <location>
        <begin position="178"/>
        <end position="198"/>
    </location>
</feature>
<evidence type="ECO:0000256" key="7">
    <source>
        <dbReference type="ARBA" id="ARBA00023136"/>
    </source>
</evidence>
<proteinExistence type="predicted"/>
<dbReference type="Pfam" id="PF02378">
    <property type="entry name" value="PTS_EIIC"/>
    <property type="match status" value="1"/>
</dbReference>
<accession>A0A1M4YQ52</accession>
<dbReference type="NCBIfam" id="TIGR00410">
    <property type="entry name" value="lacE"/>
    <property type="match status" value="1"/>
</dbReference>
<comment type="function">
    <text evidence="8">The phosphoenolpyruvate-dependent sugar phosphotransferase system (PTS), a major carbohydrate active -transport system, catalyzes the phosphorylation of incoming sugar substrates concomitant with their translocation across the cell membrane.</text>
</comment>
<feature type="transmembrane region" description="Helical" evidence="9">
    <location>
        <begin position="395"/>
        <end position="414"/>
    </location>
</feature>
<evidence type="ECO:0000313" key="11">
    <source>
        <dbReference type="EMBL" id="SHF07767.1"/>
    </source>
</evidence>
<dbReference type="GO" id="GO:0005886">
    <property type="term" value="C:plasma membrane"/>
    <property type="evidence" value="ECO:0007669"/>
    <property type="project" value="UniProtKB-SubCell"/>
</dbReference>
<protein>
    <recommendedName>
        <fullName evidence="8">Permease IIC component</fullName>
    </recommendedName>
</protein>
<dbReference type="STRING" id="1121025.SAMN02745249_01755"/>
<evidence type="ECO:0000256" key="5">
    <source>
        <dbReference type="ARBA" id="ARBA00022692"/>
    </source>
</evidence>
<feature type="transmembrane region" description="Helical" evidence="9">
    <location>
        <begin position="68"/>
        <end position="88"/>
    </location>
</feature>
<keyword evidence="7 8" id="KW-0472">Membrane</keyword>